<evidence type="ECO:0000313" key="3">
    <source>
        <dbReference type="Proteomes" id="UP000079169"/>
    </source>
</evidence>
<dbReference type="PANTHER" id="PTHR19321:SF41">
    <property type="entry name" value="FASCETTO-RELATED"/>
    <property type="match status" value="1"/>
</dbReference>
<name>A0A3Q0IK45_DIACI</name>
<accession>A0A3Q0IK45</accession>
<dbReference type="GeneID" id="103505416"/>
<keyword evidence="1" id="KW-0175">Coiled coil</keyword>
<gene>
    <name evidence="4" type="primary">LOC103505416</name>
</gene>
<dbReference type="Pfam" id="PF03999">
    <property type="entry name" value="MAP65_ASE1"/>
    <property type="match status" value="1"/>
</dbReference>
<dbReference type="PANTHER" id="PTHR19321">
    <property type="entry name" value="PROTEIN REGULATOR OF CYTOKINESIS 1 PRC1-RELATED"/>
    <property type="match status" value="1"/>
</dbReference>
<dbReference type="STRING" id="121845.A0A3Q0IK45"/>
<organism evidence="3 4">
    <name type="scientific">Diaphorina citri</name>
    <name type="common">Asian citrus psyllid</name>
    <dbReference type="NCBI Taxonomy" id="121845"/>
    <lineage>
        <taxon>Eukaryota</taxon>
        <taxon>Metazoa</taxon>
        <taxon>Ecdysozoa</taxon>
        <taxon>Arthropoda</taxon>
        <taxon>Hexapoda</taxon>
        <taxon>Insecta</taxon>
        <taxon>Pterygota</taxon>
        <taxon>Neoptera</taxon>
        <taxon>Paraneoptera</taxon>
        <taxon>Hemiptera</taxon>
        <taxon>Sternorrhyncha</taxon>
        <taxon>Psylloidea</taxon>
        <taxon>Psyllidae</taxon>
        <taxon>Diaphorininae</taxon>
        <taxon>Diaphorina</taxon>
    </lineage>
</organism>
<proteinExistence type="predicted"/>
<evidence type="ECO:0000256" key="1">
    <source>
        <dbReference type="SAM" id="Coils"/>
    </source>
</evidence>
<dbReference type="RefSeq" id="XP_026676547.1">
    <property type="nucleotide sequence ID" value="XM_026820746.1"/>
</dbReference>
<evidence type="ECO:0000256" key="2">
    <source>
        <dbReference type="SAM" id="MobiDB-lite"/>
    </source>
</evidence>
<dbReference type="GO" id="GO:0008017">
    <property type="term" value="F:microtubule binding"/>
    <property type="evidence" value="ECO:0007669"/>
    <property type="project" value="InterPro"/>
</dbReference>
<protein>
    <submittedName>
        <fullName evidence="4">Uncharacterized protein LOC103505416</fullName>
    </submittedName>
</protein>
<dbReference type="GO" id="GO:0051256">
    <property type="term" value="P:mitotic spindle midzone assembly"/>
    <property type="evidence" value="ECO:0007669"/>
    <property type="project" value="TreeGrafter"/>
</dbReference>
<reference evidence="4" key="1">
    <citation type="submission" date="2025-08" db="UniProtKB">
        <authorList>
            <consortium name="RefSeq"/>
        </authorList>
    </citation>
    <scope>IDENTIFICATION</scope>
</reference>
<keyword evidence="3" id="KW-1185">Reference proteome</keyword>
<dbReference type="GO" id="GO:0005737">
    <property type="term" value="C:cytoplasm"/>
    <property type="evidence" value="ECO:0007669"/>
    <property type="project" value="TreeGrafter"/>
</dbReference>
<dbReference type="GO" id="GO:1990023">
    <property type="term" value="C:mitotic spindle midzone"/>
    <property type="evidence" value="ECO:0007669"/>
    <property type="project" value="TreeGrafter"/>
</dbReference>
<feature type="coiled-coil region" evidence="1">
    <location>
        <begin position="52"/>
        <end position="79"/>
    </location>
</feature>
<dbReference type="InterPro" id="IPR007145">
    <property type="entry name" value="MAP65_Ase1_PRC1"/>
</dbReference>
<dbReference type="PaxDb" id="121845-A0A3Q0IK45"/>
<sequence>MKIKALLDSVQESVQDKMFPLWLELYGDDKNIINERFDTVQGGVSDLIKEMIREEEENKAEYLMKYDSLLREATTLESELNIVVPQRYEPNESLCVKIHHLELDLEDHRRVRKERMDKLLQFQTEEKALCSKLEQGTQYSVLTTVPSEATLDEIHSYLQSLQAELKKRETKYNAIRMEITQLWSSLQVQPKGSFELQVKENTLADKLGTENLLKLDELKTKLHGVHEAMKAELESLKYQLSTLWTRLDTKASEREAFLMKHSKLCTSTIQAYKKEVEVCTALKLKHIVKIVETIREELEDWWNRARVGQPQRELFTEFYLQDNITEESSLSHESIDNVLLDTPPVGKRSQWQERNNAKENVKNARVRHRPQE</sequence>
<feature type="region of interest" description="Disordered" evidence="2">
    <location>
        <begin position="343"/>
        <end position="372"/>
    </location>
</feature>
<dbReference type="AlphaFoldDB" id="A0A3Q0IK45"/>
<evidence type="ECO:0000313" key="4">
    <source>
        <dbReference type="RefSeq" id="XP_026676547.1"/>
    </source>
</evidence>
<dbReference type="Proteomes" id="UP000079169">
    <property type="component" value="Unplaced"/>
</dbReference>
<dbReference type="KEGG" id="dci:103505416"/>